<dbReference type="NCBIfam" id="NF009385">
    <property type="entry name" value="PRK12744.1"/>
    <property type="match status" value="1"/>
</dbReference>
<reference evidence="3 4" key="1">
    <citation type="submission" date="2017-06" db="EMBL/GenBank/DDBJ databases">
        <title>Ant-infecting Ophiocordyceps genomes reveal a high diversity of potential behavioral manipulation genes and a possible major role for enterotoxins.</title>
        <authorList>
            <person name="De Bekker C."/>
            <person name="Evans H.C."/>
            <person name="Brachmann A."/>
            <person name="Hughes D.P."/>
        </authorList>
    </citation>
    <scope>NUCLEOTIDE SEQUENCE [LARGE SCALE GENOMIC DNA]</scope>
    <source>
        <strain evidence="3 4">Map16</strain>
    </source>
</reference>
<dbReference type="GO" id="GO:0016614">
    <property type="term" value="F:oxidoreductase activity, acting on CH-OH group of donors"/>
    <property type="evidence" value="ECO:0007669"/>
    <property type="project" value="UniProtKB-ARBA"/>
</dbReference>
<evidence type="ECO:0000256" key="1">
    <source>
        <dbReference type="ARBA" id="ARBA00006484"/>
    </source>
</evidence>
<accession>A0A2C5Z0P3</accession>
<comment type="caution">
    <text evidence="3">The sequence shown here is derived from an EMBL/GenBank/DDBJ whole genome shotgun (WGS) entry which is preliminary data.</text>
</comment>
<evidence type="ECO:0000313" key="3">
    <source>
        <dbReference type="EMBL" id="PHH72884.1"/>
    </source>
</evidence>
<dbReference type="SUPFAM" id="SSF51735">
    <property type="entry name" value="NAD(P)-binding Rossmann-fold domains"/>
    <property type="match status" value="1"/>
</dbReference>
<dbReference type="OrthoDB" id="47007at2759"/>
<dbReference type="Proteomes" id="UP000226431">
    <property type="component" value="Unassembled WGS sequence"/>
</dbReference>
<proteinExistence type="inferred from homology"/>
<dbReference type="EMBL" id="NJES01000385">
    <property type="protein sequence ID" value="PHH72884.1"/>
    <property type="molecule type" value="Genomic_DNA"/>
</dbReference>
<comment type="similarity">
    <text evidence="1">Belongs to the short-chain dehydrogenases/reductases (SDR) family.</text>
</comment>
<dbReference type="Gene3D" id="3.40.50.720">
    <property type="entry name" value="NAD(P)-binding Rossmann-like Domain"/>
    <property type="match status" value="1"/>
</dbReference>
<dbReference type="PRINTS" id="PR00080">
    <property type="entry name" value="SDRFAMILY"/>
</dbReference>
<dbReference type="InterPro" id="IPR002347">
    <property type="entry name" value="SDR_fam"/>
</dbReference>
<name>A0A2C5Z0P3_9HYPO</name>
<keyword evidence="4" id="KW-1185">Reference proteome</keyword>
<dbReference type="Pfam" id="PF13561">
    <property type="entry name" value="adh_short_C2"/>
    <property type="match status" value="1"/>
</dbReference>
<evidence type="ECO:0000256" key="2">
    <source>
        <dbReference type="ARBA" id="ARBA00023002"/>
    </source>
</evidence>
<sequence length="268" mass="28681">MSLQGKVALITGGTKNLGAEIARQLATAGASLALHYNTDSSRTAGEALVRELGAKVKVEMFQADLRTEKAVDALFEDVVRGFGRVDVVVNTVGKVLKRGILEVSEGEYDDMFAINSKSAFFILKAGARHVSDGGKIITIVTALLAAFTGLYTSYAGSKAPVEHFTRGVAKELQPRGISVNCVAPGPMDTPFFYPQESEQAVAFHKSQGMGGRLTEVGDIAPLKSDAISGTTFTQQLKDIIQDLYQVMVQVTTYDAAGRPSREVLSNEM</sequence>
<dbReference type="PANTHER" id="PTHR48107">
    <property type="entry name" value="NADPH-DEPENDENT ALDEHYDE REDUCTASE-LIKE PROTEIN, CHLOROPLASTIC-RELATED"/>
    <property type="match status" value="1"/>
</dbReference>
<dbReference type="PRINTS" id="PR00081">
    <property type="entry name" value="GDHRDH"/>
</dbReference>
<protein>
    <submittedName>
        <fullName evidence="3">Uncharacterized protein</fullName>
    </submittedName>
</protein>
<gene>
    <name evidence="3" type="ORF">CDD80_4191</name>
</gene>
<dbReference type="InterPro" id="IPR036291">
    <property type="entry name" value="NAD(P)-bd_dom_sf"/>
</dbReference>
<organism evidence="3 4">
    <name type="scientific">Ophiocordyceps camponoti-rufipedis</name>
    <dbReference type="NCBI Taxonomy" id="2004952"/>
    <lineage>
        <taxon>Eukaryota</taxon>
        <taxon>Fungi</taxon>
        <taxon>Dikarya</taxon>
        <taxon>Ascomycota</taxon>
        <taxon>Pezizomycotina</taxon>
        <taxon>Sordariomycetes</taxon>
        <taxon>Hypocreomycetidae</taxon>
        <taxon>Hypocreales</taxon>
        <taxon>Ophiocordycipitaceae</taxon>
        <taxon>Ophiocordyceps</taxon>
    </lineage>
</organism>
<dbReference type="STRING" id="2004952.A0A2C5Z0P3"/>
<keyword evidence="2" id="KW-0560">Oxidoreductase</keyword>
<dbReference type="PANTHER" id="PTHR48107:SF7">
    <property type="entry name" value="RE15974P"/>
    <property type="match status" value="1"/>
</dbReference>
<dbReference type="AlphaFoldDB" id="A0A2C5Z0P3"/>
<evidence type="ECO:0000313" key="4">
    <source>
        <dbReference type="Proteomes" id="UP000226431"/>
    </source>
</evidence>